<evidence type="ECO:0000313" key="2">
    <source>
        <dbReference type="Proteomes" id="UP001295684"/>
    </source>
</evidence>
<proteinExistence type="predicted"/>
<organism evidence="1 2">
    <name type="scientific">Euplotes crassus</name>
    <dbReference type="NCBI Taxonomy" id="5936"/>
    <lineage>
        <taxon>Eukaryota</taxon>
        <taxon>Sar</taxon>
        <taxon>Alveolata</taxon>
        <taxon>Ciliophora</taxon>
        <taxon>Intramacronucleata</taxon>
        <taxon>Spirotrichea</taxon>
        <taxon>Hypotrichia</taxon>
        <taxon>Euplotida</taxon>
        <taxon>Euplotidae</taxon>
        <taxon>Moneuplotes</taxon>
    </lineage>
</organism>
<dbReference type="AlphaFoldDB" id="A0AAD1UBE2"/>
<accession>A0AAD1UBE2</accession>
<protein>
    <submittedName>
        <fullName evidence="1">Uncharacterized protein</fullName>
    </submittedName>
</protein>
<reference evidence="1" key="1">
    <citation type="submission" date="2023-07" db="EMBL/GenBank/DDBJ databases">
        <authorList>
            <consortium name="AG Swart"/>
            <person name="Singh M."/>
            <person name="Singh A."/>
            <person name="Seah K."/>
            <person name="Emmerich C."/>
        </authorList>
    </citation>
    <scope>NUCLEOTIDE SEQUENCE</scope>
    <source>
        <strain evidence="1">DP1</strain>
    </source>
</reference>
<name>A0AAD1UBE2_EUPCR</name>
<evidence type="ECO:0000313" key="1">
    <source>
        <dbReference type="EMBL" id="CAI2364865.1"/>
    </source>
</evidence>
<keyword evidence="2" id="KW-1185">Reference proteome</keyword>
<dbReference type="Proteomes" id="UP001295684">
    <property type="component" value="Unassembled WGS sequence"/>
</dbReference>
<gene>
    <name evidence="1" type="ORF">ECRASSUSDP1_LOCUS6215</name>
</gene>
<comment type="caution">
    <text evidence="1">The sequence shown here is derived from an EMBL/GenBank/DDBJ whole genome shotgun (WGS) entry which is preliminary data.</text>
</comment>
<sequence length="350" mass="40754">MSRDLKRERSLSSLGVAKYNIENVLGDYTCQICYNTANLRRSLFSTCLGSVWCTLCIFENIFFRKNCACINHYLPLDELIPEKYVLQVYEEALWKKREQLGIAQRQGNNLNCPTCDNPFLFIGYCNLLCCRICTTGHHVKYQQRNIGKKIISTEMAFKKNRKPDNIAVTEQMQRFTDLTLTEPNSIDLYHILNGPLLYPLCYHLFKESIEKMLLKQQDALKTHDLMASTKIIDQSDVLIIKKDKEIDQSLRLVPYRLGIRLWYQFIKPQSKERMRESSKIVLKNSKNLLVGIDFKLGNQSAITITEKSDEDEVAQDLLKEEAKTQFHGLEQKSLHLSDLKNWNKDLLKNQ</sequence>
<dbReference type="EMBL" id="CAMPGE010006019">
    <property type="protein sequence ID" value="CAI2364865.1"/>
    <property type="molecule type" value="Genomic_DNA"/>
</dbReference>